<gene>
    <name evidence="2" type="ORF">NP493_481g01038</name>
</gene>
<evidence type="ECO:0000313" key="3">
    <source>
        <dbReference type="Proteomes" id="UP001209878"/>
    </source>
</evidence>
<organism evidence="2 3">
    <name type="scientific">Ridgeia piscesae</name>
    <name type="common">Tubeworm</name>
    <dbReference type="NCBI Taxonomy" id="27915"/>
    <lineage>
        <taxon>Eukaryota</taxon>
        <taxon>Metazoa</taxon>
        <taxon>Spiralia</taxon>
        <taxon>Lophotrochozoa</taxon>
        <taxon>Annelida</taxon>
        <taxon>Polychaeta</taxon>
        <taxon>Sedentaria</taxon>
        <taxon>Canalipalpata</taxon>
        <taxon>Sabellida</taxon>
        <taxon>Siboglinidae</taxon>
        <taxon>Ridgeia</taxon>
    </lineage>
</organism>
<dbReference type="EMBL" id="JAODUO010000480">
    <property type="protein sequence ID" value="KAK2179628.1"/>
    <property type="molecule type" value="Genomic_DNA"/>
</dbReference>
<reference evidence="2" key="1">
    <citation type="journal article" date="2023" name="Mol. Biol. Evol.">
        <title>Third-Generation Sequencing Reveals the Adaptive Role of the Epigenome in Three Deep-Sea Polychaetes.</title>
        <authorList>
            <person name="Perez M."/>
            <person name="Aroh O."/>
            <person name="Sun Y."/>
            <person name="Lan Y."/>
            <person name="Juniper S.K."/>
            <person name="Young C.R."/>
            <person name="Angers B."/>
            <person name="Qian P.Y."/>
        </authorList>
    </citation>
    <scope>NUCLEOTIDE SEQUENCE</scope>
    <source>
        <strain evidence="2">R07B-5</strain>
    </source>
</reference>
<dbReference type="AlphaFoldDB" id="A0AAD9KXS4"/>
<keyword evidence="3" id="KW-1185">Reference proteome</keyword>
<name>A0AAD9KXS4_RIDPI</name>
<feature type="region of interest" description="Disordered" evidence="1">
    <location>
        <begin position="1"/>
        <end position="22"/>
    </location>
</feature>
<dbReference type="Proteomes" id="UP001209878">
    <property type="component" value="Unassembled WGS sequence"/>
</dbReference>
<evidence type="ECO:0000256" key="1">
    <source>
        <dbReference type="SAM" id="MobiDB-lite"/>
    </source>
</evidence>
<evidence type="ECO:0000313" key="2">
    <source>
        <dbReference type="EMBL" id="KAK2179628.1"/>
    </source>
</evidence>
<sequence length="37" mass="4491">MQAHIRGAPTQAHHTYTHARVHKKQHTQSFYWMRYKG</sequence>
<accession>A0AAD9KXS4</accession>
<comment type="caution">
    <text evidence="2">The sequence shown here is derived from an EMBL/GenBank/DDBJ whole genome shotgun (WGS) entry which is preliminary data.</text>
</comment>
<proteinExistence type="predicted"/>
<protein>
    <submittedName>
        <fullName evidence="2">Uncharacterized protein</fullName>
    </submittedName>
</protein>